<dbReference type="OrthoDB" id="4161076at2759"/>
<dbReference type="EMBL" id="KN847482">
    <property type="protein sequence ID" value="KIX00590.1"/>
    <property type="molecule type" value="Genomic_DNA"/>
</dbReference>
<name>A0A0D2IV61_9EURO</name>
<evidence type="ECO:0000256" key="1">
    <source>
        <dbReference type="SAM" id="MobiDB-lite"/>
    </source>
</evidence>
<dbReference type="GeneID" id="25297726"/>
<dbReference type="VEuPathDB" id="FungiDB:Z518_09655"/>
<protein>
    <submittedName>
        <fullName evidence="2">Uncharacterized protein</fullName>
    </submittedName>
</protein>
<dbReference type="HOGENOM" id="CLU_2543823_0_0_1"/>
<dbReference type="AlphaFoldDB" id="A0A0D2IV61"/>
<organism evidence="2 3">
    <name type="scientific">Rhinocladiella mackenziei CBS 650.93</name>
    <dbReference type="NCBI Taxonomy" id="1442369"/>
    <lineage>
        <taxon>Eukaryota</taxon>
        <taxon>Fungi</taxon>
        <taxon>Dikarya</taxon>
        <taxon>Ascomycota</taxon>
        <taxon>Pezizomycotina</taxon>
        <taxon>Eurotiomycetes</taxon>
        <taxon>Chaetothyriomycetidae</taxon>
        <taxon>Chaetothyriales</taxon>
        <taxon>Herpotrichiellaceae</taxon>
        <taxon>Rhinocladiella</taxon>
    </lineage>
</organism>
<feature type="region of interest" description="Disordered" evidence="1">
    <location>
        <begin position="61"/>
        <end position="83"/>
    </location>
</feature>
<dbReference type="Proteomes" id="UP000053617">
    <property type="component" value="Unassembled WGS sequence"/>
</dbReference>
<sequence>MAESRTPEELSQQDATFLFINNLQENLAKSGFVNSIKSRESVTKQTITNEATETTIPVEATRSKKDSAATARITRLKPPTAGK</sequence>
<evidence type="ECO:0000313" key="3">
    <source>
        <dbReference type="Proteomes" id="UP000053617"/>
    </source>
</evidence>
<gene>
    <name evidence="2" type="ORF">Z518_09655</name>
</gene>
<evidence type="ECO:0000313" key="2">
    <source>
        <dbReference type="EMBL" id="KIX00590.1"/>
    </source>
</evidence>
<dbReference type="RefSeq" id="XP_013267726.1">
    <property type="nucleotide sequence ID" value="XM_013412272.1"/>
</dbReference>
<proteinExistence type="predicted"/>
<reference evidence="2 3" key="1">
    <citation type="submission" date="2015-01" db="EMBL/GenBank/DDBJ databases">
        <title>The Genome Sequence of Rhinocladiella mackenzie CBS 650.93.</title>
        <authorList>
            <consortium name="The Broad Institute Genomics Platform"/>
            <person name="Cuomo C."/>
            <person name="de Hoog S."/>
            <person name="Gorbushina A."/>
            <person name="Stielow B."/>
            <person name="Teixiera M."/>
            <person name="Abouelleil A."/>
            <person name="Chapman S.B."/>
            <person name="Priest M."/>
            <person name="Young S.K."/>
            <person name="Wortman J."/>
            <person name="Nusbaum C."/>
            <person name="Birren B."/>
        </authorList>
    </citation>
    <scope>NUCLEOTIDE SEQUENCE [LARGE SCALE GENOMIC DNA]</scope>
    <source>
        <strain evidence="2 3">CBS 650.93</strain>
    </source>
</reference>
<accession>A0A0D2IV61</accession>
<keyword evidence="3" id="KW-1185">Reference proteome</keyword>